<evidence type="ECO:0000313" key="14">
    <source>
        <dbReference type="EMBL" id="HJB39251.1"/>
    </source>
</evidence>
<accession>A0A9D2M0Q1</accession>
<name>A0A9D2M0Q1_9FIRM</name>
<evidence type="ECO:0000313" key="15">
    <source>
        <dbReference type="Proteomes" id="UP000824209"/>
    </source>
</evidence>
<evidence type="ECO:0000256" key="9">
    <source>
        <dbReference type="ARBA" id="ARBA00076414"/>
    </source>
</evidence>
<comment type="function">
    <text evidence="7 10 11">Participates actively in the response to hyperosmotic and heat shock by preventing the aggregation of stress-denatured proteins, in association with DnaK and GrpE. It is the nucleotide exchange factor for DnaK and may function as a thermosensor. Unfolded proteins bind initially to DnaJ; upon interaction with the DnaJ-bound protein, DnaK hydrolyzes its bound ATP, resulting in the formation of a stable complex. GrpE releases ADP from DnaK; ATP binding to DnaK triggers the release of the substrate protein, thus completing the reaction cycle. Several rounds of ATP-dependent interactions between DnaJ, DnaK and GrpE are required for fully efficient folding.</text>
</comment>
<organism evidence="14 15">
    <name type="scientific">Candidatus Ruthenibacterium avium</name>
    <dbReference type="NCBI Taxonomy" id="2838751"/>
    <lineage>
        <taxon>Bacteria</taxon>
        <taxon>Bacillati</taxon>
        <taxon>Bacillota</taxon>
        <taxon>Clostridia</taxon>
        <taxon>Eubacteriales</taxon>
        <taxon>Oscillospiraceae</taxon>
        <taxon>Ruthenibacterium</taxon>
    </lineage>
</organism>
<dbReference type="FunFam" id="2.30.22.10:FF:000001">
    <property type="entry name" value="Protein GrpE"/>
    <property type="match status" value="1"/>
</dbReference>
<dbReference type="SUPFAM" id="SSF58014">
    <property type="entry name" value="Coiled-coil domain of nucleotide exchange factor GrpE"/>
    <property type="match status" value="1"/>
</dbReference>
<evidence type="ECO:0000256" key="6">
    <source>
        <dbReference type="ARBA" id="ARBA00023186"/>
    </source>
</evidence>
<dbReference type="GO" id="GO:0051082">
    <property type="term" value="F:unfolded protein binding"/>
    <property type="evidence" value="ECO:0007669"/>
    <property type="project" value="TreeGrafter"/>
</dbReference>
<sequence length="182" mass="19945">MVAQNEEILQENQAGEEPVQEVQKDEAQQAPQPEQENPCAELEKQLAQTKDTLLRTAAEYDNFRKRSQKERDAAFGNGVSFAVEKLLGVIDTLELAANAQTADEAYKKGVLMTLDKAKAALKALNVEEIEAEGQPFDPQCHAAVMQQPAPEGVESGTILAVMQRGYRRDGKVIRHAAVTVAE</sequence>
<dbReference type="GO" id="GO:0042803">
    <property type="term" value="F:protein homodimerization activity"/>
    <property type="evidence" value="ECO:0007669"/>
    <property type="project" value="InterPro"/>
</dbReference>
<evidence type="ECO:0000256" key="8">
    <source>
        <dbReference type="ARBA" id="ARBA00072274"/>
    </source>
</evidence>
<dbReference type="GO" id="GO:0006457">
    <property type="term" value="P:protein folding"/>
    <property type="evidence" value="ECO:0007669"/>
    <property type="project" value="InterPro"/>
</dbReference>
<proteinExistence type="inferred from homology"/>
<evidence type="ECO:0000256" key="1">
    <source>
        <dbReference type="ARBA" id="ARBA00004496"/>
    </source>
</evidence>
<dbReference type="Gene3D" id="3.90.20.20">
    <property type="match status" value="1"/>
</dbReference>
<dbReference type="Pfam" id="PF01025">
    <property type="entry name" value="GrpE"/>
    <property type="match status" value="1"/>
</dbReference>
<comment type="similarity">
    <text evidence="2 10 12">Belongs to the GrpE family.</text>
</comment>
<dbReference type="InterPro" id="IPR000740">
    <property type="entry name" value="GrpE"/>
</dbReference>
<dbReference type="EMBL" id="DWYA01000027">
    <property type="protein sequence ID" value="HJB39251.1"/>
    <property type="molecule type" value="Genomic_DNA"/>
</dbReference>
<feature type="region of interest" description="Disordered" evidence="13">
    <location>
        <begin position="1"/>
        <end position="40"/>
    </location>
</feature>
<dbReference type="SUPFAM" id="SSF51064">
    <property type="entry name" value="Head domain of nucleotide exchange factor GrpE"/>
    <property type="match status" value="1"/>
</dbReference>
<reference evidence="14" key="1">
    <citation type="journal article" date="2021" name="PeerJ">
        <title>Extensive microbial diversity within the chicken gut microbiome revealed by metagenomics and culture.</title>
        <authorList>
            <person name="Gilroy R."/>
            <person name="Ravi A."/>
            <person name="Getino M."/>
            <person name="Pursley I."/>
            <person name="Horton D.L."/>
            <person name="Alikhan N.F."/>
            <person name="Baker D."/>
            <person name="Gharbi K."/>
            <person name="Hall N."/>
            <person name="Watson M."/>
            <person name="Adriaenssens E.M."/>
            <person name="Foster-Nyarko E."/>
            <person name="Jarju S."/>
            <person name="Secka A."/>
            <person name="Antonio M."/>
            <person name="Oren A."/>
            <person name="Chaudhuri R.R."/>
            <person name="La Ragione R."/>
            <person name="Hildebrand F."/>
            <person name="Pallen M.J."/>
        </authorList>
    </citation>
    <scope>NUCLEOTIDE SEQUENCE</scope>
    <source>
        <strain evidence="14">ChiBcec8-14828</strain>
    </source>
</reference>
<evidence type="ECO:0000256" key="11">
    <source>
        <dbReference type="RuleBase" id="RU000639"/>
    </source>
</evidence>
<evidence type="ECO:0000256" key="3">
    <source>
        <dbReference type="ARBA" id="ARBA00011738"/>
    </source>
</evidence>
<dbReference type="InterPro" id="IPR009012">
    <property type="entry name" value="GrpE_head"/>
</dbReference>
<evidence type="ECO:0000256" key="4">
    <source>
        <dbReference type="ARBA" id="ARBA00022490"/>
    </source>
</evidence>
<keyword evidence="4 10" id="KW-0963">Cytoplasm</keyword>
<reference evidence="14" key="2">
    <citation type="submission" date="2021-04" db="EMBL/GenBank/DDBJ databases">
        <authorList>
            <person name="Gilroy R."/>
        </authorList>
    </citation>
    <scope>NUCLEOTIDE SEQUENCE</scope>
    <source>
        <strain evidence="14">ChiBcec8-14828</strain>
    </source>
</reference>
<keyword evidence="6 10" id="KW-0143">Chaperone</keyword>
<protein>
    <recommendedName>
        <fullName evidence="8 10">Protein GrpE</fullName>
    </recommendedName>
    <alternativeName>
        <fullName evidence="9 10">HSP-70 cofactor</fullName>
    </alternativeName>
</protein>
<dbReference type="PANTHER" id="PTHR21237">
    <property type="entry name" value="GRPE PROTEIN"/>
    <property type="match status" value="1"/>
</dbReference>
<dbReference type="GO" id="GO:0005737">
    <property type="term" value="C:cytoplasm"/>
    <property type="evidence" value="ECO:0007669"/>
    <property type="project" value="UniProtKB-SubCell"/>
</dbReference>
<dbReference type="PRINTS" id="PR00773">
    <property type="entry name" value="GRPEPROTEIN"/>
</dbReference>
<dbReference type="InterPro" id="IPR013805">
    <property type="entry name" value="GrpE_CC"/>
</dbReference>
<dbReference type="AlphaFoldDB" id="A0A9D2M0Q1"/>
<evidence type="ECO:0000256" key="12">
    <source>
        <dbReference type="RuleBase" id="RU004478"/>
    </source>
</evidence>
<dbReference type="PANTHER" id="PTHR21237:SF23">
    <property type="entry name" value="GRPE PROTEIN HOMOLOG, MITOCHONDRIAL"/>
    <property type="match status" value="1"/>
</dbReference>
<dbReference type="CDD" id="cd00446">
    <property type="entry name" value="GrpE"/>
    <property type="match status" value="1"/>
</dbReference>
<evidence type="ECO:0000256" key="7">
    <source>
        <dbReference type="ARBA" id="ARBA00053401"/>
    </source>
</evidence>
<evidence type="ECO:0000256" key="10">
    <source>
        <dbReference type="HAMAP-Rule" id="MF_01151"/>
    </source>
</evidence>
<evidence type="ECO:0000256" key="5">
    <source>
        <dbReference type="ARBA" id="ARBA00023016"/>
    </source>
</evidence>
<dbReference type="GO" id="GO:0051087">
    <property type="term" value="F:protein-folding chaperone binding"/>
    <property type="evidence" value="ECO:0007669"/>
    <property type="project" value="InterPro"/>
</dbReference>
<comment type="subcellular location">
    <subcellularLocation>
        <location evidence="1 10">Cytoplasm</location>
    </subcellularLocation>
</comment>
<feature type="compositionally biased region" description="Low complexity" evidence="13">
    <location>
        <begin position="28"/>
        <end position="40"/>
    </location>
</feature>
<dbReference type="HAMAP" id="MF_01151">
    <property type="entry name" value="GrpE"/>
    <property type="match status" value="1"/>
</dbReference>
<evidence type="ECO:0000256" key="13">
    <source>
        <dbReference type="SAM" id="MobiDB-lite"/>
    </source>
</evidence>
<comment type="subunit">
    <text evidence="3 10">Homodimer.</text>
</comment>
<gene>
    <name evidence="10" type="primary">grpE</name>
    <name evidence="14" type="ORF">H9943_02515</name>
</gene>
<dbReference type="Gene3D" id="2.30.22.10">
    <property type="entry name" value="Head domain of nucleotide exchange factor GrpE"/>
    <property type="match status" value="1"/>
</dbReference>
<keyword evidence="5 10" id="KW-0346">Stress response</keyword>
<dbReference type="Proteomes" id="UP000824209">
    <property type="component" value="Unassembled WGS sequence"/>
</dbReference>
<dbReference type="GO" id="GO:0000774">
    <property type="term" value="F:adenyl-nucleotide exchange factor activity"/>
    <property type="evidence" value="ECO:0007669"/>
    <property type="project" value="InterPro"/>
</dbReference>
<comment type="caution">
    <text evidence="14">The sequence shown here is derived from an EMBL/GenBank/DDBJ whole genome shotgun (WGS) entry which is preliminary data.</text>
</comment>
<dbReference type="PROSITE" id="PS01071">
    <property type="entry name" value="GRPE"/>
    <property type="match status" value="1"/>
</dbReference>
<evidence type="ECO:0000256" key="2">
    <source>
        <dbReference type="ARBA" id="ARBA00009054"/>
    </source>
</evidence>